<evidence type="ECO:0000256" key="5">
    <source>
        <dbReference type="ARBA" id="ARBA00022729"/>
    </source>
</evidence>
<dbReference type="EMBL" id="JBDFQZ010000008">
    <property type="protein sequence ID" value="KAK9700233.1"/>
    <property type="molecule type" value="Genomic_DNA"/>
</dbReference>
<accession>A0AAW1JB34</accession>
<dbReference type="AlphaFoldDB" id="A0AAW1JB34"/>
<evidence type="ECO:0000256" key="2">
    <source>
        <dbReference type="ARBA" id="ARBA00005581"/>
    </source>
</evidence>
<keyword evidence="5 6" id="KW-0732">Signal</keyword>
<evidence type="ECO:0000256" key="3">
    <source>
        <dbReference type="ARBA" id="ARBA00022471"/>
    </source>
</evidence>
<gene>
    <name evidence="7" type="ORF">RND81_08G225400</name>
</gene>
<dbReference type="PANTHER" id="PTHR31232">
    <property type="match status" value="1"/>
</dbReference>
<dbReference type="PANTHER" id="PTHR31232:SF149">
    <property type="entry name" value="S-PROTEIN HOMOLOG"/>
    <property type="match status" value="1"/>
</dbReference>
<comment type="caution">
    <text evidence="7">The sequence shown here is derived from an EMBL/GenBank/DDBJ whole genome shotgun (WGS) entry which is preliminary data.</text>
</comment>
<dbReference type="GO" id="GO:0060320">
    <property type="term" value="P:rejection of self pollen"/>
    <property type="evidence" value="ECO:0007669"/>
    <property type="project" value="UniProtKB-KW"/>
</dbReference>
<name>A0AAW1JB34_SAPOF</name>
<dbReference type="GO" id="GO:0005576">
    <property type="term" value="C:extracellular region"/>
    <property type="evidence" value="ECO:0007669"/>
    <property type="project" value="UniProtKB-SubCell"/>
</dbReference>
<evidence type="ECO:0000256" key="4">
    <source>
        <dbReference type="ARBA" id="ARBA00022525"/>
    </source>
</evidence>
<keyword evidence="4 6" id="KW-0964">Secreted</keyword>
<evidence type="ECO:0000313" key="8">
    <source>
        <dbReference type="Proteomes" id="UP001443914"/>
    </source>
</evidence>
<dbReference type="Pfam" id="PF05938">
    <property type="entry name" value="Self-incomp_S1"/>
    <property type="match status" value="1"/>
</dbReference>
<protein>
    <recommendedName>
        <fullName evidence="6">S-protein homolog</fullName>
    </recommendedName>
</protein>
<evidence type="ECO:0000256" key="1">
    <source>
        <dbReference type="ARBA" id="ARBA00004613"/>
    </source>
</evidence>
<comment type="subcellular location">
    <subcellularLocation>
        <location evidence="1 6">Secreted</location>
    </subcellularLocation>
</comment>
<feature type="chain" id="PRO_5043102117" description="S-protein homolog" evidence="6">
    <location>
        <begin position="22"/>
        <end position="150"/>
    </location>
</feature>
<feature type="signal peptide" evidence="6">
    <location>
        <begin position="1"/>
        <end position="21"/>
    </location>
</feature>
<proteinExistence type="inferred from homology"/>
<dbReference type="Proteomes" id="UP001443914">
    <property type="component" value="Unassembled WGS sequence"/>
</dbReference>
<evidence type="ECO:0000313" key="7">
    <source>
        <dbReference type="EMBL" id="KAK9700233.1"/>
    </source>
</evidence>
<keyword evidence="8" id="KW-1185">Reference proteome</keyword>
<comment type="similarity">
    <text evidence="2 6">Belongs to the plant self-incompatibility (S1) protein family.</text>
</comment>
<keyword evidence="3 6" id="KW-0713">Self-incompatibility</keyword>
<reference evidence="7" key="1">
    <citation type="submission" date="2024-03" db="EMBL/GenBank/DDBJ databases">
        <title>WGS assembly of Saponaria officinalis var. Norfolk2.</title>
        <authorList>
            <person name="Jenkins J."/>
            <person name="Shu S."/>
            <person name="Grimwood J."/>
            <person name="Barry K."/>
            <person name="Goodstein D."/>
            <person name="Schmutz J."/>
            <person name="Leebens-Mack J."/>
            <person name="Osbourn A."/>
        </authorList>
    </citation>
    <scope>NUCLEOTIDE SEQUENCE [LARGE SCALE GENOMIC DNA]</scope>
    <source>
        <strain evidence="7">JIC</strain>
    </source>
</reference>
<evidence type="ECO:0000256" key="6">
    <source>
        <dbReference type="RuleBase" id="RU367044"/>
    </source>
</evidence>
<organism evidence="7 8">
    <name type="scientific">Saponaria officinalis</name>
    <name type="common">Common soapwort</name>
    <name type="synonym">Lychnis saponaria</name>
    <dbReference type="NCBI Taxonomy" id="3572"/>
    <lineage>
        <taxon>Eukaryota</taxon>
        <taxon>Viridiplantae</taxon>
        <taxon>Streptophyta</taxon>
        <taxon>Embryophyta</taxon>
        <taxon>Tracheophyta</taxon>
        <taxon>Spermatophyta</taxon>
        <taxon>Magnoliopsida</taxon>
        <taxon>eudicotyledons</taxon>
        <taxon>Gunneridae</taxon>
        <taxon>Pentapetalae</taxon>
        <taxon>Caryophyllales</taxon>
        <taxon>Caryophyllaceae</taxon>
        <taxon>Caryophylleae</taxon>
        <taxon>Saponaria</taxon>
    </lineage>
</organism>
<dbReference type="InterPro" id="IPR010264">
    <property type="entry name" value="Self-incomp_S1"/>
</dbReference>
<sequence length="150" mass="18048">MCTITLKYLLIIALLANFSEAFHWPSRSKVNISITNTFYHPNTNLTVNCKSKHKDLNIHVIPNGETYEFTVKNRIWGSTFYYCRFSFDDKSYNFKVYNQKTDKGLCLGHCRWEMTEEYPFLITYNDRGERYGHFFYWDEFESDIRRILNS</sequence>